<evidence type="ECO:0000313" key="8">
    <source>
        <dbReference type="Proteomes" id="UP000439591"/>
    </source>
</evidence>
<sequence length="205" mass="22380">MTICVYSRSNAFSQHIGLAVTGRPVVYQDTLLGPASDASPCIDIIHASSFSPEAVAAFLKTASSGDRRLAIADDIPSATALLGYTQGGALAYCNSYMASDHFRQLFALLDNGASWYPPVMLTEIFNLARKNMASDQPLSPLFDALTDRERQVALRVAEGKSNKEVAVDFNITVRTVKAHLSNIYEKLQVKDRVALLIYLQQNGIH</sequence>
<dbReference type="OrthoDB" id="9794397at2"/>
<dbReference type="EMBL" id="CACSIM010000003">
    <property type="protein sequence ID" value="CAA0107256.1"/>
    <property type="molecule type" value="Genomic_DNA"/>
</dbReference>
<dbReference type="EMBL" id="CACSIK010000002">
    <property type="protein sequence ID" value="CAA0107326.1"/>
    <property type="molecule type" value="Genomic_DNA"/>
</dbReference>
<dbReference type="PANTHER" id="PTHR44688">
    <property type="entry name" value="DNA-BINDING TRANSCRIPTIONAL ACTIVATOR DEVR_DOSR"/>
    <property type="match status" value="1"/>
</dbReference>
<evidence type="ECO:0000256" key="2">
    <source>
        <dbReference type="ARBA" id="ARBA00023125"/>
    </source>
</evidence>
<dbReference type="InterPro" id="IPR000792">
    <property type="entry name" value="Tscrpt_reg_LuxR_C"/>
</dbReference>
<evidence type="ECO:0000256" key="3">
    <source>
        <dbReference type="ARBA" id="ARBA00023163"/>
    </source>
</evidence>
<dbReference type="Pfam" id="PF00196">
    <property type="entry name" value="GerE"/>
    <property type="match status" value="1"/>
</dbReference>
<dbReference type="SUPFAM" id="SSF46894">
    <property type="entry name" value="C-terminal effector domain of the bipartite response regulators"/>
    <property type="match status" value="1"/>
</dbReference>
<gene>
    <name evidence="6" type="primary">vraR</name>
    <name evidence="6" type="ORF">IHBHHGIJ_03055</name>
    <name evidence="5" type="ORF">KFEGEMFD_02430</name>
</gene>
<dbReference type="PROSITE" id="PS00622">
    <property type="entry name" value="HTH_LUXR_1"/>
    <property type="match status" value="1"/>
</dbReference>
<dbReference type="Gene3D" id="1.10.10.10">
    <property type="entry name" value="Winged helix-like DNA-binding domain superfamily/Winged helix DNA-binding domain"/>
    <property type="match status" value="1"/>
</dbReference>
<dbReference type="Proteomes" id="UP000439591">
    <property type="component" value="Unassembled WGS sequence"/>
</dbReference>
<evidence type="ECO:0000256" key="1">
    <source>
        <dbReference type="ARBA" id="ARBA00023015"/>
    </source>
</evidence>
<dbReference type="GO" id="GO:0003677">
    <property type="term" value="F:DNA binding"/>
    <property type="evidence" value="ECO:0007669"/>
    <property type="project" value="UniProtKB-KW"/>
</dbReference>
<keyword evidence="1" id="KW-0805">Transcription regulation</keyword>
<dbReference type="Proteomes" id="UP000435877">
    <property type="component" value="Unassembled WGS sequence"/>
</dbReference>
<proteinExistence type="predicted"/>
<dbReference type="PANTHER" id="PTHR44688:SF16">
    <property type="entry name" value="DNA-BINDING TRANSCRIPTIONAL ACTIVATOR DEVR_DOSR"/>
    <property type="match status" value="1"/>
</dbReference>
<keyword evidence="7" id="KW-1185">Reference proteome</keyword>
<evidence type="ECO:0000259" key="4">
    <source>
        <dbReference type="PROSITE" id="PS50043"/>
    </source>
</evidence>
<dbReference type="RefSeq" id="WP_159269750.1">
    <property type="nucleotide sequence ID" value="NZ_CACSIK010000002.1"/>
</dbReference>
<dbReference type="SMART" id="SM00421">
    <property type="entry name" value="HTH_LUXR"/>
    <property type="match status" value="1"/>
</dbReference>
<keyword evidence="3" id="KW-0804">Transcription</keyword>
<dbReference type="GO" id="GO:0006355">
    <property type="term" value="P:regulation of DNA-templated transcription"/>
    <property type="evidence" value="ECO:0007669"/>
    <property type="project" value="InterPro"/>
</dbReference>
<organism evidence="6 7">
    <name type="scientific">Zhongshania aliphaticivorans</name>
    <dbReference type="NCBI Taxonomy" id="1470434"/>
    <lineage>
        <taxon>Bacteria</taxon>
        <taxon>Pseudomonadati</taxon>
        <taxon>Pseudomonadota</taxon>
        <taxon>Gammaproteobacteria</taxon>
        <taxon>Cellvibrionales</taxon>
        <taxon>Spongiibacteraceae</taxon>
        <taxon>Zhongshania</taxon>
    </lineage>
</organism>
<dbReference type="PROSITE" id="PS50043">
    <property type="entry name" value="HTH_LUXR_2"/>
    <property type="match status" value="1"/>
</dbReference>
<accession>A0A5S9PT09</accession>
<evidence type="ECO:0000313" key="6">
    <source>
        <dbReference type="EMBL" id="CAA0107326.1"/>
    </source>
</evidence>
<feature type="domain" description="HTH luxR-type" evidence="4">
    <location>
        <begin position="138"/>
        <end position="203"/>
    </location>
</feature>
<name>A0A5S9PT09_9GAMM</name>
<evidence type="ECO:0000313" key="5">
    <source>
        <dbReference type="EMBL" id="CAA0107256.1"/>
    </source>
</evidence>
<dbReference type="CDD" id="cd06170">
    <property type="entry name" value="LuxR_C_like"/>
    <property type="match status" value="1"/>
</dbReference>
<evidence type="ECO:0000313" key="7">
    <source>
        <dbReference type="Proteomes" id="UP000435877"/>
    </source>
</evidence>
<dbReference type="InterPro" id="IPR036388">
    <property type="entry name" value="WH-like_DNA-bd_sf"/>
</dbReference>
<protein>
    <submittedName>
        <fullName evidence="6">Response regulator protein VraR</fullName>
    </submittedName>
</protein>
<dbReference type="AlphaFoldDB" id="A0A5S9PT09"/>
<reference evidence="7 8" key="1">
    <citation type="submission" date="2019-11" db="EMBL/GenBank/DDBJ databases">
        <authorList>
            <person name="Holert J."/>
        </authorList>
    </citation>
    <scope>NUCLEOTIDE SEQUENCE [LARGE SCALE GENOMIC DNA]</scope>
    <source>
        <strain evidence="5">BC3_2A</strain>
        <strain evidence="6">SB11_1A</strain>
    </source>
</reference>
<keyword evidence="2" id="KW-0238">DNA-binding</keyword>
<dbReference type="InterPro" id="IPR016032">
    <property type="entry name" value="Sig_transdc_resp-reg_C-effctor"/>
</dbReference>
<dbReference type="PRINTS" id="PR00038">
    <property type="entry name" value="HTHLUXR"/>
</dbReference>